<keyword evidence="10" id="KW-0862">Zinc</keyword>
<keyword evidence="17" id="KW-1185">Reference proteome</keyword>
<name>A0ABY7VK41_9GAMM</name>
<feature type="domain" description="Peptidase C-terminal archaeal/bacterial" evidence="14">
    <location>
        <begin position="655"/>
        <end position="719"/>
    </location>
</feature>
<dbReference type="Pfam" id="PF08453">
    <property type="entry name" value="Peptidase_M9_N"/>
    <property type="match status" value="1"/>
</dbReference>
<dbReference type="Gene3D" id="3.40.30.160">
    <property type="entry name" value="Collagenase ColT, N-terminal domain"/>
    <property type="match status" value="1"/>
</dbReference>
<dbReference type="InterPro" id="IPR013661">
    <property type="entry name" value="Peptidase_M9_N_dom"/>
</dbReference>
<evidence type="ECO:0000313" key="16">
    <source>
        <dbReference type="EMBL" id="WDE13951.1"/>
    </source>
</evidence>
<evidence type="ECO:0000256" key="4">
    <source>
        <dbReference type="ARBA" id="ARBA00012653"/>
    </source>
</evidence>
<dbReference type="PANTHER" id="PTHR13062:SF9">
    <property type="entry name" value="MICROBIAL COLLAGENASE"/>
    <property type="match status" value="1"/>
</dbReference>
<dbReference type="Pfam" id="PF04151">
    <property type="entry name" value="PPC"/>
    <property type="match status" value="2"/>
</dbReference>
<keyword evidence="9" id="KW-0378">Hydrolase</keyword>
<dbReference type="PRINTS" id="PR00931">
    <property type="entry name" value="MICOLLPTASE"/>
</dbReference>
<protein>
    <recommendedName>
        <fullName evidence="4">microbial collagenase</fullName>
        <ecNumber evidence="4">3.4.24.3</ecNumber>
    </recommendedName>
</protein>
<keyword evidence="5" id="KW-0964">Secreted</keyword>
<evidence type="ECO:0000256" key="6">
    <source>
        <dbReference type="ARBA" id="ARBA00022670"/>
    </source>
</evidence>
<feature type="signal peptide" evidence="13">
    <location>
        <begin position="1"/>
        <end position="21"/>
    </location>
</feature>
<dbReference type="Gene3D" id="2.60.120.380">
    <property type="match status" value="2"/>
</dbReference>
<reference evidence="16 17" key="1">
    <citation type="journal article" date="2022" name="Mar. Drugs">
        <title>Bioassay-Guided Fractionation Leads to the Detection of Cholic Acid Generated by the Rare Thalassomonas sp.</title>
        <authorList>
            <person name="Pheiffer F."/>
            <person name="Schneider Y.K."/>
            <person name="Hansen E.H."/>
            <person name="Andersen J.H."/>
            <person name="Isaksson J."/>
            <person name="Busche T."/>
            <person name="R C."/>
            <person name="Kalinowski J."/>
            <person name="Zyl L.V."/>
            <person name="Trindade M."/>
        </authorList>
    </citation>
    <scope>NUCLEOTIDE SEQUENCE [LARGE SCALE GENOMIC DNA]</scope>
    <source>
        <strain evidence="16 17">A5K-61T</strain>
    </source>
</reference>
<feature type="domain" description="Peptidase M9 collagenase N-terminal" evidence="15">
    <location>
        <begin position="92"/>
        <end position="261"/>
    </location>
</feature>
<organism evidence="16 17">
    <name type="scientific">Thalassomonas haliotis</name>
    <dbReference type="NCBI Taxonomy" id="485448"/>
    <lineage>
        <taxon>Bacteria</taxon>
        <taxon>Pseudomonadati</taxon>
        <taxon>Pseudomonadota</taxon>
        <taxon>Gammaproteobacteria</taxon>
        <taxon>Alteromonadales</taxon>
        <taxon>Colwelliaceae</taxon>
        <taxon>Thalassomonas</taxon>
    </lineage>
</organism>
<keyword evidence="12" id="KW-0865">Zymogen</keyword>
<evidence type="ECO:0000256" key="7">
    <source>
        <dbReference type="ARBA" id="ARBA00022723"/>
    </source>
</evidence>
<evidence type="ECO:0000259" key="14">
    <source>
        <dbReference type="Pfam" id="PF04151"/>
    </source>
</evidence>
<evidence type="ECO:0000259" key="15">
    <source>
        <dbReference type="Pfam" id="PF08453"/>
    </source>
</evidence>
<evidence type="ECO:0000256" key="9">
    <source>
        <dbReference type="ARBA" id="ARBA00022801"/>
    </source>
</evidence>
<evidence type="ECO:0000313" key="17">
    <source>
        <dbReference type="Proteomes" id="UP001215231"/>
    </source>
</evidence>
<evidence type="ECO:0000256" key="2">
    <source>
        <dbReference type="ARBA" id="ARBA00001947"/>
    </source>
</evidence>
<dbReference type="InterPro" id="IPR002169">
    <property type="entry name" value="Peptidase_M9A/M9B"/>
</dbReference>
<gene>
    <name evidence="16" type="ORF">H3N35_11185</name>
</gene>
<evidence type="ECO:0000256" key="3">
    <source>
        <dbReference type="ARBA" id="ARBA00004613"/>
    </source>
</evidence>
<feature type="chain" id="PRO_5045307805" description="microbial collagenase" evidence="13">
    <location>
        <begin position="22"/>
        <end position="854"/>
    </location>
</feature>
<dbReference type="PANTHER" id="PTHR13062">
    <property type="entry name" value="COLLAGENASE"/>
    <property type="match status" value="1"/>
</dbReference>
<dbReference type="InterPro" id="IPR007280">
    <property type="entry name" value="Peptidase_C_arc/bac"/>
</dbReference>
<comment type="catalytic activity">
    <reaction evidence="1">
        <text>Digestion of native collagen in the triple helical region at Xaa-|-Gly bonds. With synthetic peptides, a preference is shown for Gly at P3 and P1', Pro and Ala at P2 and P2', and hydroxyproline, Ala or Arg at P3'.</text>
        <dbReference type="EC" id="3.4.24.3"/>
    </reaction>
</comment>
<evidence type="ECO:0000256" key="11">
    <source>
        <dbReference type="ARBA" id="ARBA00023049"/>
    </source>
</evidence>
<evidence type="ECO:0000256" key="12">
    <source>
        <dbReference type="ARBA" id="ARBA00023145"/>
    </source>
</evidence>
<comment type="subcellular location">
    <subcellularLocation>
        <location evidence="3">Secreted</location>
    </subcellularLocation>
</comment>
<keyword evidence="11" id="KW-0482">Metalloprotease</keyword>
<evidence type="ECO:0000256" key="13">
    <source>
        <dbReference type="SAM" id="SignalP"/>
    </source>
</evidence>
<dbReference type="Proteomes" id="UP001215231">
    <property type="component" value="Chromosome"/>
</dbReference>
<dbReference type="Pfam" id="PF01752">
    <property type="entry name" value="Peptidase_M9"/>
    <property type="match status" value="1"/>
</dbReference>
<evidence type="ECO:0000256" key="10">
    <source>
        <dbReference type="ARBA" id="ARBA00022833"/>
    </source>
</evidence>
<feature type="domain" description="Peptidase C-terminal archaeal/bacterial" evidence="14">
    <location>
        <begin position="776"/>
        <end position="842"/>
    </location>
</feature>
<dbReference type="RefSeq" id="WP_274054405.1">
    <property type="nucleotide sequence ID" value="NZ_CP059693.1"/>
</dbReference>
<comment type="cofactor">
    <cofactor evidence="2">
        <name>Zn(2+)</name>
        <dbReference type="ChEBI" id="CHEBI:29105"/>
    </cofactor>
</comment>
<dbReference type="Gene3D" id="1.10.390.20">
    <property type="match status" value="1"/>
</dbReference>
<dbReference type="EC" id="3.4.24.3" evidence="4"/>
<keyword evidence="8 13" id="KW-0732">Signal</keyword>
<dbReference type="EMBL" id="CP059693">
    <property type="protein sequence ID" value="WDE13951.1"/>
    <property type="molecule type" value="Genomic_DNA"/>
</dbReference>
<proteinExistence type="predicted"/>
<evidence type="ECO:0000256" key="1">
    <source>
        <dbReference type="ARBA" id="ARBA00000424"/>
    </source>
</evidence>
<keyword evidence="7" id="KW-0479">Metal-binding</keyword>
<accession>A0ABY7VK41</accession>
<keyword evidence="6" id="KW-0645">Protease</keyword>
<evidence type="ECO:0000256" key="5">
    <source>
        <dbReference type="ARBA" id="ARBA00022525"/>
    </source>
</evidence>
<evidence type="ECO:0000256" key="8">
    <source>
        <dbReference type="ARBA" id="ARBA00022729"/>
    </source>
</evidence>
<sequence>MKIKTIILATSAIFAANASIASTVPDKNIRLTHDHKPSHLAELTAVKADIRAADPLARDRVTTSQQRHAFKNRLLAKSAGQLTAAAAVCATTAELAAVSGSARNELMKTQDDYSCFEDNIWTTPTGDMPSLFNESAMIDIAGEARTLAFAYDGTSANKLRFFVAYLRSGKWTQEQAANSAIIGSHGSALDDAIVSFLDAFAANGNFYQSDETHAYLAKEVMILMYTTEPADRYRYLPQAIGILDAYAKAWGSNGQNWFTKTLIYIYRARDDAAFINAVEADLSLVNALDRFLKNNIDLIGHSQEPQFNDAASELGRILKYRGATRTQAQNLIKDFLSRHSMTGDASEAWFRMTGQVDYYDGANCSFYDTCNYKAELEVQILPITHACSSTLTIRGQQLTNGQLSQICDALGEQESYFHQRLSTNNIPVADDNNSALELVIYDSTAQYKKFSYHIYGNSTDNGGIYLEGDPSVAGNVARFFAHEADWLLPEFAVWNLKHEYVHYLDGRFNKYGDFRDFNAHDSVWWGEGLAEYIANKDYNDDAIAEARKNTYKLSELLRTNYDHSSSQIYDWSYLAVRFMFENEMAYVNNILSELRSGDFNAYDNILDNIGTSLDTEFAAWLQTVQSTTETPTEPDNVLENGQSVIIKSDGSEQPTYSFDIPQGASKLVIQSSGGSGDVDLYVKAGSDVSLSDYDHRPYKSGNNETVNVASPQAGTWYVMGNPYNNQAFDNVSLSASWTEDNGGGTGNVCDSQGAVTRGDLVDNQAVCLGDGTVYMAISVPGGQSRLSFTTSGGNGDVSIYQSSGGWPGSSNYENAATRANSSEESLVVTNPVSGWHYIMITGQGTGTQLVADFK</sequence>